<evidence type="ECO:0000313" key="3">
    <source>
        <dbReference type="Proteomes" id="UP000253324"/>
    </source>
</evidence>
<feature type="transmembrane region" description="Helical" evidence="1">
    <location>
        <begin position="51"/>
        <end position="75"/>
    </location>
</feature>
<dbReference type="RefSeq" id="WP_181872490.1">
    <property type="nucleotide sequence ID" value="NZ_QPJM01000010.1"/>
</dbReference>
<dbReference type="EMBL" id="QPJM01000010">
    <property type="protein sequence ID" value="RCW81599.1"/>
    <property type="molecule type" value="Genomic_DNA"/>
</dbReference>
<evidence type="ECO:0008006" key="4">
    <source>
        <dbReference type="Google" id="ProtNLM"/>
    </source>
</evidence>
<keyword evidence="3" id="KW-1185">Reference proteome</keyword>
<name>A0A368YPT7_9HYPH</name>
<accession>A0A368YPT7</accession>
<keyword evidence="1" id="KW-0472">Membrane</keyword>
<gene>
    <name evidence="2" type="ORF">C7476_110153</name>
</gene>
<feature type="transmembrane region" description="Helical" evidence="1">
    <location>
        <begin position="20"/>
        <end position="39"/>
    </location>
</feature>
<sequence>MTRETETGHNLWRMLAPLTIWALHFLACYVAAAILCAKYPQIADLSPLRHLIFLVTFLAVAGVAYIGFSTLRIWRYSLDGDLDYDHDTPEERHRFLAHVTLMLCALSVIGILYVAIPAAIIGSCR</sequence>
<comment type="caution">
    <text evidence="2">The sequence shown here is derived from an EMBL/GenBank/DDBJ whole genome shotgun (WGS) entry which is preliminary data.</text>
</comment>
<feature type="transmembrane region" description="Helical" evidence="1">
    <location>
        <begin position="95"/>
        <end position="121"/>
    </location>
</feature>
<keyword evidence="1" id="KW-0812">Transmembrane</keyword>
<proteinExistence type="predicted"/>
<dbReference type="Proteomes" id="UP000253324">
    <property type="component" value="Unassembled WGS sequence"/>
</dbReference>
<reference evidence="2 3" key="1">
    <citation type="submission" date="2018-07" db="EMBL/GenBank/DDBJ databases">
        <title>Genomic Encyclopedia of Type Strains, Phase III (KMG-III): the genomes of soil and plant-associated and newly described type strains.</title>
        <authorList>
            <person name="Whitman W."/>
        </authorList>
    </citation>
    <scope>NUCLEOTIDE SEQUENCE [LARGE SCALE GENOMIC DNA]</scope>
    <source>
        <strain evidence="2 3">31-25a</strain>
    </source>
</reference>
<evidence type="ECO:0000256" key="1">
    <source>
        <dbReference type="SAM" id="Phobius"/>
    </source>
</evidence>
<protein>
    <recommendedName>
        <fullName evidence="4">Transmembrane protein</fullName>
    </recommendedName>
</protein>
<organism evidence="2 3">
    <name type="scientific">Phyllobacterium bourgognense</name>
    <dbReference type="NCBI Taxonomy" id="314236"/>
    <lineage>
        <taxon>Bacteria</taxon>
        <taxon>Pseudomonadati</taxon>
        <taxon>Pseudomonadota</taxon>
        <taxon>Alphaproteobacteria</taxon>
        <taxon>Hyphomicrobiales</taxon>
        <taxon>Phyllobacteriaceae</taxon>
        <taxon>Phyllobacterium</taxon>
    </lineage>
</organism>
<evidence type="ECO:0000313" key="2">
    <source>
        <dbReference type="EMBL" id="RCW81599.1"/>
    </source>
</evidence>
<dbReference type="AlphaFoldDB" id="A0A368YPT7"/>
<keyword evidence="1" id="KW-1133">Transmembrane helix</keyword>